<dbReference type="Proteomes" id="UP000247792">
    <property type="component" value="Unassembled WGS sequence"/>
</dbReference>
<comment type="similarity">
    <text evidence="1">Belongs to the cytochrome P450 family.</text>
</comment>
<dbReference type="PRINTS" id="PR00359">
    <property type="entry name" value="BP450"/>
</dbReference>
<comment type="caution">
    <text evidence="7">The sequence shown here is derived from an EMBL/GenBank/DDBJ whole genome shotgun (WGS) entry which is preliminary data.</text>
</comment>
<dbReference type="InterPro" id="IPR001128">
    <property type="entry name" value="Cyt_P450"/>
</dbReference>
<dbReference type="FunFam" id="1.10.630.10:FF:000018">
    <property type="entry name" value="Cytochrome P450 monooxygenase"/>
    <property type="match status" value="1"/>
</dbReference>
<evidence type="ECO:0000256" key="6">
    <source>
        <dbReference type="ARBA" id="ARBA00023033"/>
    </source>
</evidence>
<evidence type="ECO:0000313" key="8">
    <source>
        <dbReference type="Proteomes" id="UP000247792"/>
    </source>
</evidence>
<dbReference type="EMBL" id="QJKB01000002">
    <property type="protein sequence ID" value="PXX45007.1"/>
    <property type="molecule type" value="Genomic_DNA"/>
</dbReference>
<evidence type="ECO:0000256" key="3">
    <source>
        <dbReference type="ARBA" id="ARBA00022723"/>
    </source>
</evidence>
<evidence type="ECO:0000256" key="2">
    <source>
        <dbReference type="ARBA" id="ARBA00022617"/>
    </source>
</evidence>
<dbReference type="GO" id="GO:0004497">
    <property type="term" value="F:monooxygenase activity"/>
    <property type="evidence" value="ECO:0007669"/>
    <property type="project" value="UniProtKB-KW"/>
</dbReference>
<dbReference type="Gene3D" id="1.10.630.10">
    <property type="entry name" value="Cytochrome P450"/>
    <property type="match status" value="1"/>
</dbReference>
<dbReference type="OrthoDB" id="4168525at2"/>
<keyword evidence="6" id="KW-0503">Monooxygenase</keyword>
<accession>A0A318JAG3</accession>
<evidence type="ECO:0008006" key="9">
    <source>
        <dbReference type="Google" id="ProtNLM"/>
    </source>
</evidence>
<dbReference type="CDD" id="cd20625">
    <property type="entry name" value="CYP164-like"/>
    <property type="match status" value="1"/>
</dbReference>
<dbReference type="InterPro" id="IPR036396">
    <property type="entry name" value="Cyt_P450_sf"/>
</dbReference>
<evidence type="ECO:0000256" key="4">
    <source>
        <dbReference type="ARBA" id="ARBA00023002"/>
    </source>
</evidence>
<dbReference type="PANTHER" id="PTHR46696:SF1">
    <property type="entry name" value="CYTOCHROME P450 YJIB-RELATED"/>
    <property type="match status" value="1"/>
</dbReference>
<sequence length="412" mass="46272">MSSQYQNIVTSVPLISDDFDLRHLPADFYQNPYPYYHALREQTPVRKMPDGSYLLTRYADLVHVYKDARTFSSDKKLEFKPRYGDTLLYEHHTNSLVFNDPPLHTRVRRLIMGGLTPAAMADTEPGLIKLVDGLLDQMENKNEVDLISDFASAIPVEIIGNLLAVPHDEREPLREWSLAILGALEPAITPEFFAYANQCVAEFLDYLKQLVAQRRLHPGDPKTDMLTRLIEGEANGEKLTETELLQNCVFLLNAGHETTTNLIGNGLVALQEWPEQKARLIAQPEMINTAIEEFLRFESSNQLGNRMTTVDTQIGDINIVAGSRISLCIGAANRDPLQFPDPDKLDISRSPNRHLAFASGIHQCAGMFLARLEGRVAISRLLARFPDYELSAAPVRGGRARFRGFLSVPCKL</sequence>
<evidence type="ECO:0000256" key="1">
    <source>
        <dbReference type="ARBA" id="ARBA00010617"/>
    </source>
</evidence>
<organism evidence="7 8">
    <name type="scientific">Undibacterium pigrum</name>
    <dbReference type="NCBI Taxonomy" id="401470"/>
    <lineage>
        <taxon>Bacteria</taxon>
        <taxon>Pseudomonadati</taxon>
        <taxon>Pseudomonadota</taxon>
        <taxon>Betaproteobacteria</taxon>
        <taxon>Burkholderiales</taxon>
        <taxon>Oxalobacteraceae</taxon>
        <taxon>Undibacterium</taxon>
    </lineage>
</organism>
<dbReference type="GO" id="GO:0005506">
    <property type="term" value="F:iron ion binding"/>
    <property type="evidence" value="ECO:0007669"/>
    <property type="project" value="InterPro"/>
</dbReference>
<proteinExistence type="inferred from homology"/>
<evidence type="ECO:0000256" key="5">
    <source>
        <dbReference type="ARBA" id="ARBA00023004"/>
    </source>
</evidence>
<keyword evidence="8" id="KW-1185">Reference proteome</keyword>
<dbReference type="InterPro" id="IPR002397">
    <property type="entry name" value="Cyt_P450_B"/>
</dbReference>
<name>A0A318JAG3_9BURK</name>
<evidence type="ECO:0000313" key="7">
    <source>
        <dbReference type="EMBL" id="PXX45007.1"/>
    </source>
</evidence>
<gene>
    <name evidence="7" type="ORF">DFR42_102219</name>
</gene>
<dbReference type="GO" id="GO:0020037">
    <property type="term" value="F:heme binding"/>
    <property type="evidence" value="ECO:0007669"/>
    <property type="project" value="InterPro"/>
</dbReference>
<protein>
    <recommendedName>
        <fullName evidence="9">Cytochrome P450</fullName>
    </recommendedName>
</protein>
<keyword evidence="2" id="KW-0349">Heme</keyword>
<dbReference type="PANTHER" id="PTHR46696">
    <property type="entry name" value="P450, PUTATIVE (EUROFUNG)-RELATED"/>
    <property type="match status" value="1"/>
</dbReference>
<dbReference type="Pfam" id="PF00067">
    <property type="entry name" value="p450"/>
    <property type="match status" value="1"/>
</dbReference>
<keyword evidence="4" id="KW-0560">Oxidoreductase</keyword>
<dbReference type="RefSeq" id="WP_110254487.1">
    <property type="nucleotide sequence ID" value="NZ_QJKB01000002.1"/>
</dbReference>
<reference evidence="7 8" key="1">
    <citation type="submission" date="2018-05" db="EMBL/GenBank/DDBJ databases">
        <title>Genomic Encyclopedia of Type Strains, Phase IV (KMG-IV): sequencing the most valuable type-strain genomes for metagenomic binning, comparative biology and taxonomic classification.</title>
        <authorList>
            <person name="Goeker M."/>
        </authorList>
    </citation>
    <scope>NUCLEOTIDE SEQUENCE [LARGE SCALE GENOMIC DNA]</scope>
    <source>
        <strain evidence="7 8">DSM 19792</strain>
    </source>
</reference>
<dbReference type="SUPFAM" id="SSF48264">
    <property type="entry name" value="Cytochrome P450"/>
    <property type="match status" value="1"/>
</dbReference>
<dbReference type="AlphaFoldDB" id="A0A318JAG3"/>
<keyword evidence="3" id="KW-0479">Metal-binding</keyword>
<dbReference type="GO" id="GO:0016705">
    <property type="term" value="F:oxidoreductase activity, acting on paired donors, with incorporation or reduction of molecular oxygen"/>
    <property type="evidence" value="ECO:0007669"/>
    <property type="project" value="InterPro"/>
</dbReference>
<keyword evidence="5" id="KW-0408">Iron</keyword>